<accession>A0A8J2U1X1</accession>
<comment type="similarity">
    <text evidence="1">Belongs to the UPF0270 family.</text>
</comment>
<dbReference type="InterPro" id="IPR036685">
    <property type="entry name" value="YehU-like_sf"/>
</dbReference>
<dbReference type="Gene3D" id="1.10.10.610">
    <property type="entry name" value="YehU-like"/>
    <property type="match status" value="1"/>
</dbReference>
<gene>
    <name evidence="2" type="ORF">GCM10011369_01730</name>
</gene>
<dbReference type="OrthoDB" id="6120729at2"/>
<evidence type="ECO:0000313" key="2">
    <source>
        <dbReference type="EMBL" id="GGA63977.1"/>
    </source>
</evidence>
<sequence>MQIPIDQLNADTLYAIAESFVLREGTDYGDEEASLTDKVEQVLEQLRQGSAVLIYSELHESVDIIPAEQLKAQQTPDT</sequence>
<comment type="caution">
    <text evidence="2">The sequence shown here is derived from an EMBL/GenBank/DDBJ whole genome shotgun (WGS) entry which is preliminary data.</text>
</comment>
<reference evidence="3" key="1">
    <citation type="journal article" date="2019" name="Int. J. Syst. Evol. Microbiol.">
        <title>The Global Catalogue of Microorganisms (GCM) 10K type strain sequencing project: providing services to taxonomists for standard genome sequencing and annotation.</title>
        <authorList>
            <consortium name="The Broad Institute Genomics Platform"/>
            <consortium name="The Broad Institute Genome Sequencing Center for Infectious Disease"/>
            <person name="Wu L."/>
            <person name="Ma J."/>
        </authorList>
    </citation>
    <scope>NUCLEOTIDE SEQUENCE [LARGE SCALE GENOMIC DNA]</scope>
    <source>
        <strain evidence="3">CGMCC 1.10130</strain>
    </source>
</reference>
<name>A0A8J2U1X1_9GAMM</name>
<organism evidence="2 3">
    <name type="scientific">Neiella marina</name>
    <dbReference type="NCBI Taxonomy" id="508461"/>
    <lineage>
        <taxon>Bacteria</taxon>
        <taxon>Pseudomonadati</taxon>
        <taxon>Pseudomonadota</taxon>
        <taxon>Gammaproteobacteria</taxon>
        <taxon>Alteromonadales</taxon>
        <taxon>Echinimonadaceae</taxon>
        <taxon>Neiella</taxon>
    </lineage>
</organism>
<proteinExistence type="inferred from homology"/>
<dbReference type="Proteomes" id="UP000619743">
    <property type="component" value="Unassembled WGS sequence"/>
</dbReference>
<keyword evidence="3" id="KW-1185">Reference proteome</keyword>
<dbReference type="NCBIfam" id="NF003438">
    <property type="entry name" value="PRK04966.1"/>
    <property type="match status" value="1"/>
</dbReference>
<dbReference type="EMBL" id="BMDX01000001">
    <property type="protein sequence ID" value="GGA63977.1"/>
    <property type="molecule type" value="Genomic_DNA"/>
</dbReference>
<evidence type="ECO:0000256" key="1">
    <source>
        <dbReference type="ARBA" id="ARBA00006450"/>
    </source>
</evidence>
<dbReference type="RefSeq" id="WP_087504177.1">
    <property type="nucleotide sequence ID" value="NZ_BMDX01000001.1"/>
</dbReference>
<dbReference type="AlphaFoldDB" id="A0A8J2U1X1"/>
<dbReference type="PIRSF" id="PIRSF006169">
    <property type="entry name" value="UCP006169"/>
    <property type="match status" value="1"/>
</dbReference>
<evidence type="ECO:0000313" key="3">
    <source>
        <dbReference type="Proteomes" id="UP000619743"/>
    </source>
</evidence>
<dbReference type="Pfam" id="PF06794">
    <property type="entry name" value="UPF0270"/>
    <property type="match status" value="1"/>
</dbReference>
<dbReference type="SUPFAM" id="SSF118001">
    <property type="entry name" value="YehU-like"/>
    <property type="match status" value="1"/>
</dbReference>
<protein>
    <submittedName>
        <fullName evidence="2">UPF0270 protein</fullName>
    </submittedName>
</protein>
<dbReference type="InterPro" id="IPR010648">
    <property type="entry name" value="UPF0270"/>
</dbReference>